<evidence type="ECO:0000313" key="2">
    <source>
        <dbReference type="Proteomes" id="UP000293195"/>
    </source>
</evidence>
<sequence>MHNDSSSVAAHLVIRTFLPTHSNSSPPPPLLIVAPTAYAKAWLADIHITGDDLEPPDPAPETYLAYPPTLKQHVLYTSRMTTYCASRDECAKSRGDSEHSMDQLAQCCMTRGRQRDGRVGRLGQWARC</sequence>
<comment type="caution">
    <text evidence="1">The sequence shown here is derived from an EMBL/GenBank/DDBJ whole genome shotgun (WGS) entry which is preliminary data.</text>
</comment>
<protein>
    <submittedName>
        <fullName evidence="1">Uncharacterized protein</fullName>
    </submittedName>
</protein>
<dbReference type="EMBL" id="PDXF01000071">
    <property type="protein sequence ID" value="RYN91122.1"/>
    <property type="molecule type" value="Genomic_DNA"/>
</dbReference>
<gene>
    <name evidence="1" type="ORF">AA0119_g10765</name>
</gene>
<evidence type="ECO:0000313" key="1">
    <source>
        <dbReference type="EMBL" id="RYN91122.1"/>
    </source>
</evidence>
<accession>A0ABY0FZT6</accession>
<dbReference type="Proteomes" id="UP000293195">
    <property type="component" value="Unassembled WGS sequence"/>
</dbReference>
<proteinExistence type="predicted"/>
<name>A0ABY0FZT6_9PLEO</name>
<keyword evidence="2" id="KW-1185">Reference proteome</keyword>
<reference evidence="2" key="1">
    <citation type="journal article" date="2019" name="bioRxiv">
        <title>Genomics, evolutionary history and diagnostics of the Alternaria alternata species group including apple and Asian pear pathotypes.</title>
        <authorList>
            <person name="Armitage A.D."/>
            <person name="Cockerton H.M."/>
            <person name="Sreenivasaprasad S."/>
            <person name="Woodhall J.W."/>
            <person name="Lane C.R."/>
            <person name="Harrison R.J."/>
            <person name="Clarkson J.P."/>
        </authorList>
    </citation>
    <scope>NUCLEOTIDE SEQUENCE [LARGE SCALE GENOMIC DNA]</scope>
    <source>
        <strain evidence="2">FERA 635</strain>
    </source>
</reference>
<organism evidence="1 2">
    <name type="scientific">Alternaria tenuissima</name>
    <dbReference type="NCBI Taxonomy" id="119927"/>
    <lineage>
        <taxon>Eukaryota</taxon>
        <taxon>Fungi</taxon>
        <taxon>Dikarya</taxon>
        <taxon>Ascomycota</taxon>
        <taxon>Pezizomycotina</taxon>
        <taxon>Dothideomycetes</taxon>
        <taxon>Pleosporomycetidae</taxon>
        <taxon>Pleosporales</taxon>
        <taxon>Pleosporineae</taxon>
        <taxon>Pleosporaceae</taxon>
        <taxon>Alternaria</taxon>
        <taxon>Alternaria sect. Alternaria</taxon>
        <taxon>Alternaria alternata complex</taxon>
    </lineage>
</organism>